<dbReference type="InterPro" id="IPR045058">
    <property type="entry name" value="GIMA/IAN/Toc"/>
</dbReference>
<evidence type="ECO:0000256" key="3">
    <source>
        <dbReference type="ARBA" id="ARBA00023134"/>
    </source>
</evidence>
<dbReference type="GO" id="GO:0005525">
    <property type="term" value="F:GTP binding"/>
    <property type="evidence" value="ECO:0007669"/>
    <property type="project" value="UniProtKB-KW"/>
</dbReference>
<accession>A0A8C6TA03</accession>
<dbReference type="Pfam" id="PF04548">
    <property type="entry name" value="AIG1"/>
    <property type="match status" value="1"/>
</dbReference>
<reference evidence="5" key="1">
    <citation type="submission" date="2025-08" db="UniProtKB">
        <authorList>
            <consortium name="Ensembl"/>
        </authorList>
    </citation>
    <scope>IDENTIFICATION</scope>
</reference>
<reference evidence="5" key="2">
    <citation type="submission" date="2025-09" db="UniProtKB">
        <authorList>
            <consortium name="Ensembl"/>
        </authorList>
    </citation>
    <scope>IDENTIFICATION</scope>
</reference>
<keyword evidence="3" id="KW-0342">GTP-binding</keyword>
<dbReference type="FunFam" id="3.40.50.300:FF:000366">
    <property type="entry name" value="GTPase, IMAP family member 2"/>
    <property type="match status" value="1"/>
</dbReference>
<keyword evidence="2" id="KW-0547">Nucleotide-binding</keyword>
<evidence type="ECO:0000259" key="4">
    <source>
        <dbReference type="PROSITE" id="PS51720"/>
    </source>
</evidence>
<dbReference type="PANTHER" id="PTHR10903:SF170">
    <property type="entry name" value="GTPASE IMAP FAMILY MEMBER 7"/>
    <property type="match status" value="1"/>
</dbReference>
<dbReference type="PROSITE" id="PS51720">
    <property type="entry name" value="G_AIG1"/>
    <property type="match status" value="1"/>
</dbReference>
<name>A0A8C6TA03_9GOBI</name>
<evidence type="ECO:0000256" key="1">
    <source>
        <dbReference type="ARBA" id="ARBA00008535"/>
    </source>
</evidence>
<dbReference type="Ensembl" id="ENSNMLT00000020785.1">
    <property type="protein sequence ID" value="ENSNMLP00000018479.1"/>
    <property type="gene ID" value="ENSNMLG00000012162.1"/>
</dbReference>
<proteinExistence type="inferred from homology"/>
<dbReference type="Gene3D" id="3.40.50.300">
    <property type="entry name" value="P-loop containing nucleotide triphosphate hydrolases"/>
    <property type="match status" value="1"/>
</dbReference>
<dbReference type="CDD" id="cd01852">
    <property type="entry name" value="AIG1"/>
    <property type="match status" value="1"/>
</dbReference>
<keyword evidence="6" id="KW-1185">Reference proteome</keyword>
<evidence type="ECO:0000313" key="6">
    <source>
        <dbReference type="Proteomes" id="UP000694523"/>
    </source>
</evidence>
<dbReference type="PANTHER" id="PTHR10903">
    <property type="entry name" value="GTPASE, IMAP FAMILY MEMBER-RELATED"/>
    <property type="match status" value="1"/>
</dbReference>
<dbReference type="AlphaFoldDB" id="A0A8C6TA03"/>
<dbReference type="SUPFAM" id="SSF52540">
    <property type="entry name" value="P-loop containing nucleoside triphosphate hydrolases"/>
    <property type="match status" value="1"/>
</dbReference>
<sequence>MNVLKIALIGKTGCGKSATGNTILGRKEFESKASAKSITQSCSKAQYYVDGRSIAVVDTPGLYDSSLSNDEVSDEMMKCISVLAPGPHVFLLVIQIGRFTAEEKHAVEYIKKVFGKGAEKYIVILFTRGDDLEEEERPIEDYIKNAEPALKKLVADCGNRFHVFNNRQKERTQVKKLLQNIDHMVEENGGSFYTNEMLQDAEAKRKLGKRETAAIIGPLVRRHRENTTERSRTDSKCFFFPGWERPHFHINSLIGQIRAHAFSKRHYP</sequence>
<comment type="similarity">
    <text evidence="1">Belongs to the TRAFAC class TrmE-Era-EngA-EngB-Septin-like GTPase superfamily. AIG1/Toc34/Toc159-like paraseptin GTPase family. IAN subfamily.</text>
</comment>
<evidence type="ECO:0000313" key="5">
    <source>
        <dbReference type="Ensembl" id="ENSNMLP00000018479.1"/>
    </source>
</evidence>
<dbReference type="InterPro" id="IPR006703">
    <property type="entry name" value="G_AIG1"/>
</dbReference>
<dbReference type="Proteomes" id="UP000694523">
    <property type="component" value="Unplaced"/>
</dbReference>
<evidence type="ECO:0000256" key="2">
    <source>
        <dbReference type="ARBA" id="ARBA00022741"/>
    </source>
</evidence>
<protein>
    <recommendedName>
        <fullName evidence="4">AIG1-type G domain-containing protein</fullName>
    </recommendedName>
</protein>
<organism evidence="5 6">
    <name type="scientific">Neogobius melanostomus</name>
    <name type="common">round goby</name>
    <dbReference type="NCBI Taxonomy" id="47308"/>
    <lineage>
        <taxon>Eukaryota</taxon>
        <taxon>Metazoa</taxon>
        <taxon>Chordata</taxon>
        <taxon>Craniata</taxon>
        <taxon>Vertebrata</taxon>
        <taxon>Euteleostomi</taxon>
        <taxon>Actinopterygii</taxon>
        <taxon>Neopterygii</taxon>
        <taxon>Teleostei</taxon>
        <taxon>Neoteleostei</taxon>
        <taxon>Acanthomorphata</taxon>
        <taxon>Gobiaria</taxon>
        <taxon>Gobiiformes</taxon>
        <taxon>Gobioidei</taxon>
        <taxon>Gobiidae</taxon>
        <taxon>Benthophilinae</taxon>
        <taxon>Neogobiini</taxon>
        <taxon>Neogobius</taxon>
    </lineage>
</organism>
<feature type="domain" description="AIG1-type G" evidence="4">
    <location>
        <begin position="1"/>
        <end position="202"/>
    </location>
</feature>
<dbReference type="InterPro" id="IPR027417">
    <property type="entry name" value="P-loop_NTPase"/>
</dbReference>